<dbReference type="AlphaFoldDB" id="K6WGB6"/>
<dbReference type="RefSeq" id="WP_006594837.1">
    <property type="nucleotide sequence ID" value="NZ_BAHD01000124.1"/>
</dbReference>
<comment type="caution">
    <text evidence="3">The sequence shown here is derived from an EMBL/GenBank/DDBJ whole genome shotgun (WGS) entry which is preliminary data.</text>
</comment>
<dbReference type="Proteomes" id="UP000008366">
    <property type="component" value="Unassembled WGS sequence"/>
</dbReference>
<feature type="transmembrane region" description="Helical" evidence="2">
    <location>
        <begin position="98"/>
        <end position="120"/>
    </location>
</feature>
<feature type="region of interest" description="Disordered" evidence="1">
    <location>
        <begin position="1"/>
        <end position="47"/>
    </location>
</feature>
<dbReference type="EMBL" id="BAHD01000124">
    <property type="protein sequence ID" value="GAB98305.1"/>
    <property type="molecule type" value="Genomic_DNA"/>
</dbReference>
<gene>
    <name evidence="3" type="ORF">KILIM_124_00080</name>
</gene>
<keyword evidence="4" id="KW-1185">Reference proteome</keyword>
<organism evidence="3 4">
    <name type="scientific">Kineosphaera limosa NBRC 100340</name>
    <dbReference type="NCBI Taxonomy" id="1184609"/>
    <lineage>
        <taxon>Bacteria</taxon>
        <taxon>Bacillati</taxon>
        <taxon>Actinomycetota</taxon>
        <taxon>Actinomycetes</taxon>
        <taxon>Micrococcales</taxon>
        <taxon>Dermatophilaceae</taxon>
        <taxon>Kineosphaera</taxon>
    </lineage>
</organism>
<keyword evidence="2" id="KW-0472">Membrane</keyword>
<evidence type="ECO:0000313" key="3">
    <source>
        <dbReference type="EMBL" id="GAB98305.1"/>
    </source>
</evidence>
<dbReference type="OrthoDB" id="4871486at2"/>
<reference evidence="3 4" key="1">
    <citation type="submission" date="2012-08" db="EMBL/GenBank/DDBJ databases">
        <title>Whole genome shotgun sequence of Kineosphaera limosa NBRC 100340.</title>
        <authorList>
            <person name="Yoshida I."/>
            <person name="Isaki S."/>
            <person name="Hosoyama A."/>
            <person name="Tsuchikane K."/>
            <person name="Katsumata H."/>
            <person name="Ando Y."/>
            <person name="Ohji S."/>
            <person name="Hamada M."/>
            <person name="Tamura T."/>
            <person name="Yamazoe A."/>
            <person name="Yamazaki S."/>
            <person name="Fujita N."/>
        </authorList>
    </citation>
    <scope>NUCLEOTIDE SEQUENCE [LARGE SCALE GENOMIC DNA]</scope>
    <source>
        <strain evidence="3 4">NBRC 100340</strain>
    </source>
</reference>
<evidence type="ECO:0000256" key="1">
    <source>
        <dbReference type="SAM" id="MobiDB-lite"/>
    </source>
</evidence>
<keyword evidence="2" id="KW-1133">Transmembrane helix</keyword>
<sequence>MTSADPNPRSRPATDAADNAPEAPETAAAQVTPERPEGPAPLGRPGDRLRIRRSVNYPAFLITGAILGFIVGGLIELFGPSAQLTDAGEAIYTPASTFSYIGVLFAMAGALLGAVVALVLDRRR</sequence>
<accession>K6WGB6</accession>
<dbReference type="STRING" id="1184609.KILIM_124_00080"/>
<name>K6WGB6_9MICO</name>
<keyword evidence="2" id="KW-0812">Transmembrane</keyword>
<evidence type="ECO:0000313" key="4">
    <source>
        <dbReference type="Proteomes" id="UP000008366"/>
    </source>
</evidence>
<dbReference type="eggNOG" id="ENOG5031TT2">
    <property type="taxonomic scope" value="Bacteria"/>
</dbReference>
<proteinExistence type="predicted"/>
<protein>
    <submittedName>
        <fullName evidence="3">Uncharacterized protein</fullName>
    </submittedName>
</protein>
<evidence type="ECO:0000256" key="2">
    <source>
        <dbReference type="SAM" id="Phobius"/>
    </source>
</evidence>
<feature type="transmembrane region" description="Helical" evidence="2">
    <location>
        <begin position="57"/>
        <end position="78"/>
    </location>
</feature>